<keyword evidence="6 10" id="KW-1133">Transmembrane helix</keyword>
<keyword evidence="2" id="KW-1003">Cell membrane</keyword>
<dbReference type="GO" id="GO:0005549">
    <property type="term" value="F:odorant binding"/>
    <property type="evidence" value="ECO:0007669"/>
    <property type="project" value="InterPro"/>
</dbReference>
<keyword evidence="4 10" id="KW-0812">Transmembrane</keyword>
<protein>
    <recommendedName>
        <fullName evidence="10">Odorant receptor</fullName>
    </recommendedName>
</protein>
<comment type="subcellular location">
    <subcellularLocation>
        <location evidence="1 10">Cell membrane</location>
        <topology evidence="1 10">Multi-pass membrane protein</topology>
    </subcellularLocation>
</comment>
<evidence type="ECO:0000313" key="11">
    <source>
        <dbReference type="EMBL" id="KAF3054585.1"/>
    </source>
</evidence>
<accession>A0A6G1LQN3</accession>
<evidence type="ECO:0000256" key="7">
    <source>
        <dbReference type="ARBA" id="ARBA00023136"/>
    </source>
</evidence>
<organism evidence="11 12">
    <name type="scientific">Nylanderia fulva</name>
    <dbReference type="NCBI Taxonomy" id="613905"/>
    <lineage>
        <taxon>Eukaryota</taxon>
        <taxon>Metazoa</taxon>
        <taxon>Ecdysozoa</taxon>
        <taxon>Arthropoda</taxon>
        <taxon>Hexapoda</taxon>
        <taxon>Insecta</taxon>
        <taxon>Pterygota</taxon>
        <taxon>Neoptera</taxon>
        <taxon>Endopterygota</taxon>
        <taxon>Hymenoptera</taxon>
        <taxon>Apocrita</taxon>
        <taxon>Aculeata</taxon>
        <taxon>Formicoidea</taxon>
        <taxon>Formicidae</taxon>
        <taxon>Formicinae</taxon>
        <taxon>Nylanderia</taxon>
    </lineage>
</organism>
<evidence type="ECO:0000256" key="3">
    <source>
        <dbReference type="ARBA" id="ARBA00022606"/>
    </source>
</evidence>
<keyword evidence="9 10" id="KW-0807">Transducer</keyword>
<dbReference type="Proteomes" id="UP000479987">
    <property type="component" value="Unassembled WGS sequence"/>
</dbReference>
<comment type="similarity">
    <text evidence="10">Belongs to the insect chemoreceptor superfamily. Heteromeric odorant receptor channel (TC 1.A.69) family.</text>
</comment>
<dbReference type="InterPro" id="IPR004117">
    <property type="entry name" value="7tm6_olfct_rcpt"/>
</dbReference>
<keyword evidence="12" id="KW-1185">Reference proteome</keyword>
<feature type="transmembrane region" description="Helical" evidence="10">
    <location>
        <begin position="158"/>
        <end position="183"/>
    </location>
</feature>
<reference evidence="11 12" key="1">
    <citation type="submission" date="2019-08" db="EMBL/GenBank/DDBJ databases">
        <title>High quality draft denovo assembly of Nylanderia fulva.</title>
        <authorList>
            <person name="Vargo E.L."/>
            <person name="Tarone A.M."/>
            <person name="Konganti K.R."/>
        </authorList>
    </citation>
    <scope>NUCLEOTIDE SEQUENCE [LARGE SCALE GENOMIC DNA]</scope>
    <source>
        <strain evidence="11">TAMU-Nful-2015</strain>
        <tissue evidence="11">Whole body</tissue>
    </source>
</reference>
<name>A0A6G1LQN3_9HYME</name>
<dbReference type="PANTHER" id="PTHR21137:SF35">
    <property type="entry name" value="ODORANT RECEPTOR 19A-RELATED"/>
    <property type="match status" value="1"/>
</dbReference>
<evidence type="ECO:0000256" key="9">
    <source>
        <dbReference type="ARBA" id="ARBA00023224"/>
    </source>
</evidence>
<keyword evidence="3 10" id="KW-0716">Sensory transduction</keyword>
<evidence type="ECO:0000256" key="6">
    <source>
        <dbReference type="ARBA" id="ARBA00022989"/>
    </source>
</evidence>
<evidence type="ECO:0000313" key="12">
    <source>
        <dbReference type="Proteomes" id="UP000479987"/>
    </source>
</evidence>
<dbReference type="Pfam" id="PF02949">
    <property type="entry name" value="7tm_6"/>
    <property type="match status" value="1"/>
</dbReference>
<comment type="caution">
    <text evidence="11">The sequence shown here is derived from an EMBL/GenBank/DDBJ whole genome shotgun (WGS) entry which is preliminary data.</text>
</comment>
<evidence type="ECO:0000256" key="1">
    <source>
        <dbReference type="ARBA" id="ARBA00004651"/>
    </source>
</evidence>
<keyword evidence="7 10" id="KW-0472">Membrane</keyword>
<keyword evidence="5 10" id="KW-0552">Olfaction</keyword>
<evidence type="ECO:0000256" key="8">
    <source>
        <dbReference type="ARBA" id="ARBA00023170"/>
    </source>
</evidence>
<dbReference type="GO" id="GO:0004984">
    <property type="term" value="F:olfactory receptor activity"/>
    <property type="evidence" value="ECO:0007669"/>
    <property type="project" value="InterPro"/>
</dbReference>
<comment type="caution">
    <text evidence="10">Lacks conserved residue(s) required for the propagation of feature annotation.</text>
</comment>
<sequence>MRNCCVLRNEGEILDSSKNVSLRLASDMDDSKELAYADLDWAIGINRASLKIIGLWPDDKLTRRQKFLANLRASIIFVTMFITAVIPGIIALVKVWGDILAMTDNVQISLPFSITVTKFCLLWQRKESLVPIINMVKNDWIKTKTEQERNAMIKQAKVARAIVIFGCVMMVIAVVLLIIFPIFGYSMRYLTNITDGDGSRPFLFQTYYLRDMSDSPYYEIIYVFQAIAILMAAISYTGVDNFLALLVFHICAQLDILRLRMLNLKFKNFSAAIALNIEDHLRLVRSVDVIDNAFNLMLLALLVFFTIIFCVQGFLLVCMLDGNGGDITFVRLCWLVSVTINIFVHMCLYCVVGEILIAKGEGVYYAAYNYAWYLLKPNEARNMLMIMIRSEKPLLITAGGMFPMTLSMFCSLIKTSAGYISVLMANR</sequence>
<dbReference type="AlphaFoldDB" id="A0A6G1LQN3"/>
<proteinExistence type="inferred from homology"/>
<dbReference type="EMBL" id="SGBU01000018">
    <property type="protein sequence ID" value="KAF3054585.1"/>
    <property type="molecule type" value="Genomic_DNA"/>
</dbReference>
<keyword evidence="8 10" id="KW-0675">Receptor</keyword>
<evidence type="ECO:0000256" key="5">
    <source>
        <dbReference type="ARBA" id="ARBA00022725"/>
    </source>
</evidence>
<feature type="transmembrane region" description="Helical" evidence="10">
    <location>
        <begin position="393"/>
        <end position="414"/>
    </location>
</feature>
<feature type="transmembrane region" description="Helical" evidence="10">
    <location>
        <begin position="293"/>
        <end position="317"/>
    </location>
</feature>
<feature type="transmembrane region" description="Helical" evidence="10">
    <location>
        <begin position="73"/>
        <end position="93"/>
    </location>
</feature>
<feature type="transmembrane region" description="Helical" evidence="10">
    <location>
        <begin position="329"/>
        <end position="352"/>
    </location>
</feature>
<feature type="transmembrane region" description="Helical" evidence="10">
    <location>
        <begin position="217"/>
        <end position="236"/>
    </location>
</feature>
<evidence type="ECO:0000256" key="10">
    <source>
        <dbReference type="RuleBase" id="RU351113"/>
    </source>
</evidence>
<dbReference type="PANTHER" id="PTHR21137">
    <property type="entry name" value="ODORANT RECEPTOR"/>
    <property type="match status" value="1"/>
</dbReference>
<gene>
    <name evidence="11" type="primary">Or-107</name>
    <name evidence="11" type="synonym">Nful_v1.0-Or-107</name>
    <name evidence="11" type="ORF">NFUL_NFUL000063</name>
</gene>
<dbReference type="GO" id="GO:0005886">
    <property type="term" value="C:plasma membrane"/>
    <property type="evidence" value="ECO:0007669"/>
    <property type="project" value="UniProtKB-SubCell"/>
</dbReference>
<evidence type="ECO:0000256" key="4">
    <source>
        <dbReference type="ARBA" id="ARBA00022692"/>
    </source>
</evidence>
<evidence type="ECO:0000256" key="2">
    <source>
        <dbReference type="ARBA" id="ARBA00022475"/>
    </source>
</evidence>
<dbReference type="GO" id="GO:0007165">
    <property type="term" value="P:signal transduction"/>
    <property type="evidence" value="ECO:0007669"/>
    <property type="project" value="UniProtKB-KW"/>
</dbReference>